<proteinExistence type="predicted"/>
<name>A0A4D6HHV4_9EURY</name>
<evidence type="ECO:0000313" key="2">
    <source>
        <dbReference type="Proteomes" id="UP000296822"/>
    </source>
</evidence>
<sequence>MDGDFAIVVRFVSNDKTWLSQDGAGVHSLRDTAVIVRLGERWSHKINRSSLEFTPLSVVS</sequence>
<reference evidence="1 2" key="1">
    <citation type="journal article" date="2019" name="Nat. Commun.">
        <title>A new type of DNA phosphorothioation-based antiviral system in archaea.</title>
        <authorList>
            <person name="Xiong L."/>
            <person name="Liu S."/>
            <person name="Chen S."/>
            <person name="Xiao Y."/>
            <person name="Zhu B."/>
            <person name="Gao Y."/>
            <person name="Zhang Y."/>
            <person name="Chen B."/>
            <person name="Luo J."/>
            <person name="Deng Z."/>
            <person name="Chen X."/>
            <person name="Wang L."/>
            <person name="Chen S."/>
        </authorList>
    </citation>
    <scope>NUCLEOTIDE SEQUENCE [LARGE SCALE GENOMIC DNA]</scope>
    <source>
        <strain evidence="1 2">JCM 10635</strain>
    </source>
</reference>
<organism evidence="1 2">
    <name type="scientific">Natronorubrum bangense</name>
    <dbReference type="NCBI Taxonomy" id="61858"/>
    <lineage>
        <taxon>Archaea</taxon>
        <taxon>Methanobacteriati</taxon>
        <taxon>Methanobacteriota</taxon>
        <taxon>Stenosarchaea group</taxon>
        <taxon>Halobacteria</taxon>
        <taxon>Halobacteriales</taxon>
        <taxon>Natrialbaceae</taxon>
        <taxon>Natronorubrum</taxon>
    </lineage>
</organism>
<dbReference type="Proteomes" id="UP000296822">
    <property type="component" value="Chromosome"/>
</dbReference>
<gene>
    <name evidence="1" type="ORF">DV706_02505</name>
</gene>
<dbReference type="AlphaFoldDB" id="A0A4D6HHV4"/>
<protein>
    <submittedName>
        <fullName evidence="1">Uncharacterized protein</fullName>
    </submittedName>
</protein>
<evidence type="ECO:0000313" key="1">
    <source>
        <dbReference type="EMBL" id="QCC53453.1"/>
    </source>
</evidence>
<dbReference type="KEGG" id="nbg:DV706_02505"/>
<dbReference type="EMBL" id="CP031305">
    <property type="protein sequence ID" value="QCC53453.1"/>
    <property type="molecule type" value="Genomic_DNA"/>
</dbReference>
<accession>A0A4D6HHV4</accession>